<proteinExistence type="predicted"/>
<evidence type="ECO:0000256" key="4">
    <source>
        <dbReference type="ARBA" id="ARBA00022764"/>
    </source>
</evidence>
<dbReference type="PROSITE" id="PS51257">
    <property type="entry name" value="PROKAR_LIPOPROTEIN"/>
    <property type="match status" value="1"/>
</dbReference>
<name>A0ABM8R139_9BACT</name>
<keyword evidence="6" id="KW-1185">Reference proteome</keyword>
<evidence type="ECO:0000313" key="5">
    <source>
        <dbReference type="EMBL" id="CAE6726871.1"/>
    </source>
</evidence>
<dbReference type="Proteomes" id="UP000675880">
    <property type="component" value="Unassembled WGS sequence"/>
</dbReference>
<organism evidence="5 6">
    <name type="scientific">Nitrospira defluvii</name>
    <dbReference type="NCBI Taxonomy" id="330214"/>
    <lineage>
        <taxon>Bacteria</taxon>
        <taxon>Pseudomonadati</taxon>
        <taxon>Nitrospirota</taxon>
        <taxon>Nitrospiria</taxon>
        <taxon>Nitrospirales</taxon>
        <taxon>Nitrospiraceae</taxon>
        <taxon>Nitrospira</taxon>
    </lineage>
</organism>
<dbReference type="PANTHER" id="PTHR30222:SF17">
    <property type="entry name" value="SPERMIDINE_PUTRESCINE-BINDING PERIPLASMIC PROTEIN"/>
    <property type="match status" value="1"/>
</dbReference>
<comment type="caution">
    <text evidence="5">The sequence shown here is derived from an EMBL/GenBank/DDBJ whole genome shotgun (WGS) entry which is preliminary data.</text>
</comment>
<keyword evidence="4" id="KW-0574">Periplasm</keyword>
<keyword evidence="2" id="KW-0813">Transport</keyword>
<evidence type="ECO:0000256" key="2">
    <source>
        <dbReference type="ARBA" id="ARBA00022448"/>
    </source>
</evidence>
<gene>
    <name evidence="5" type="ORF">NSPZN2_100147</name>
</gene>
<reference evidence="5 6" key="1">
    <citation type="submission" date="2021-02" db="EMBL/GenBank/DDBJ databases">
        <authorList>
            <person name="Han P."/>
        </authorList>
    </citation>
    <scope>NUCLEOTIDE SEQUENCE [LARGE SCALE GENOMIC DNA]</scope>
    <source>
        <strain evidence="5">Candidatus Nitrospira sp. ZN2</strain>
    </source>
</reference>
<dbReference type="PANTHER" id="PTHR30222">
    <property type="entry name" value="SPERMIDINE/PUTRESCINE-BINDING PERIPLASMIC PROTEIN"/>
    <property type="match status" value="1"/>
</dbReference>
<dbReference type="InterPro" id="IPR001188">
    <property type="entry name" value="Sperm_putr-bd"/>
</dbReference>
<dbReference type="PRINTS" id="PR00909">
    <property type="entry name" value="SPERMDNBNDNG"/>
</dbReference>
<accession>A0ABM8R139</accession>
<evidence type="ECO:0000256" key="3">
    <source>
        <dbReference type="ARBA" id="ARBA00022729"/>
    </source>
</evidence>
<protein>
    <submittedName>
        <fullName evidence="5">ABC transporter, periplasmic spermidine putrescine-binding protein potD (TC_3.A.1.11.1)</fullName>
    </submittedName>
</protein>
<keyword evidence="3" id="KW-0732">Signal</keyword>
<evidence type="ECO:0000256" key="1">
    <source>
        <dbReference type="ARBA" id="ARBA00004418"/>
    </source>
</evidence>
<sequence length="356" mass="39793">MKTWFRSMFLTGVWLLALVGGLSGCGQGTEGESGEARPVLHYFTWSDYVGPEIIAEFERREQVKVVIDTFSSNEELLAKLQSGATGYDVAVPSDFMVAMMIQQGLLQELEAQVMPNISLLEPHLQALPFDPEGRFSVPYLWGTVGIGYDSDSISTAPDSWSILWEARYQGRISMLNDQREVFGAVLRSMGQSMNSTDPLVIEAAKERLLKQKPLVKTYTSDHYDQLLASGEVVLAHGWGGQVARAMVERPSIRYVVPKEGATLWADCLVVLKSAPQKALAMRFINYLMEPGVAARTSERLRFASASRPARELVSPAIRDNPAIYPPLDQLARLEWMRDVGKGIRLYDRAWTELKMQ</sequence>
<evidence type="ECO:0000313" key="6">
    <source>
        <dbReference type="Proteomes" id="UP000675880"/>
    </source>
</evidence>
<dbReference type="Gene3D" id="3.40.190.10">
    <property type="entry name" value="Periplasmic binding protein-like II"/>
    <property type="match status" value="2"/>
</dbReference>
<comment type="subcellular location">
    <subcellularLocation>
        <location evidence="1">Periplasm</location>
    </subcellularLocation>
</comment>
<dbReference type="Pfam" id="PF13416">
    <property type="entry name" value="SBP_bac_8"/>
    <property type="match status" value="1"/>
</dbReference>
<dbReference type="PIRSF" id="PIRSF019574">
    <property type="entry name" value="Periplasmic_polyamine_BP"/>
    <property type="match status" value="1"/>
</dbReference>
<dbReference type="CDD" id="cd13590">
    <property type="entry name" value="PBP2_PotD_PotF_like"/>
    <property type="match status" value="1"/>
</dbReference>
<dbReference type="InterPro" id="IPR006059">
    <property type="entry name" value="SBP"/>
</dbReference>
<dbReference type="SUPFAM" id="SSF53850">
    <property type="entry name" value="Periplasmic binding protein-like II"/>
    <property type="match status" value="1"/>
</dbReference>
<dbReference type="EMBL" id="CAJNBJ010000002">
    <property type="protein sequence ID" value="CAE6726871.1"/>
    <property type="molecule type" value="Genomic_DNA"/>
</dbReference>
<dbReference type="RefSeq" id="WP_213041518.1">
    <property type="nucleotide sequence ID" value="NZ_CAJNBJ010000002.1"/>
</dbReference>